<evidence type="ECO:0000313" key="3">
    <source>
        <dbReference type="Proteomes" id="UP001161409"/>
    </source>
</evidence>
<evidence type="ECO:0000256" key="1">
    <source>
        <dbReference type="SAM" id="SignalP"/>
    </source>
</evidence>
<name>A0ABQ5U8P2_9PROT</name>
<evidence type="ECO:0008006" key="4">
    <source>
        <dbReference type="Google" id="ProtNLM"/>
    </source>
</evidence>
<comment type="caution">
    <text evidence="2">The sequence shown here is derived from an EMBL/GenBank/DDBJ whole genome shotgun (WGS) entry which is preliminary data.</text>
</comment>
<sequence>MNVFARLGVVCCLAVGAAACAADGGTGNPIVRPFQYFSYANGDDIRALCEPGGTSRYRIIYNALYEEQVRTYDIVQAFGAGEGIQETRVFRRGLGGQVDIYSDGVDFRSNFHSRVPLDLDDLVAIDRALIEAGFEAPTRNGLKLHSDEFYWIAMVCRDGVFKYQAWTKRTTDLADLPFVEVLSPHDETGVKVAPPVEPVFQHRGARPTNSRDMSSSSYFSMEVGDNGLKL</sequence>
<protein>
    <recommendedName>
        <fullName evidence="4">Lipoprotein</fullName>
    </recommendedName>
</protein>
<dbReference type="Proteomes" id="UP001161409">
    <property type="component" value="Unassembled WGS sequence"/>
</dbReference>
<dbReference type="PROSITE" id="PS51257">
    <property type="entry name" value="PROKAR_LIPOPROTEIN"/>
    <property type="match status" value="1"/>
</dbReference>
<dbReference type="RefSeq" id="WP_169561746.1">
    <property type="nucleotide sequence ID" value="NZ_BSNF01000008.1"/>
</dbReference>
<gene>
    <name evidence="2" type="ORF">GCM10007924_29130</name>
</gene>
<organism evidence="2 3">
    <name type="scientific">Sneathiella chinensis</name>
    <dbReference type="NCBI Taxonomy" id="349750"/>
    <lineage>
        <taxon>Bacteria</taxon>
        <taxon>Pseudomonadati</taxon>
        <taxon>Pseudomonadota</taxon>
        <taxon>Alphaproteobacteria</taxon>
        <taxon>Sneathiellales</taxon>
        <taxon>Sneathiellaceae</taxon>
        <taxon>Sneathiella</taxon>
    </lineage>
</organism>
<keyword evidence="1" id="KW-0732">Signal</keyword>
<evidence type="ECO:0000313" key="2">
    <source>
        <dbReference type="EMBL" id="GLQ07692.1"/>
    </source>
</evidence>
<keyword evidence="3" id="KW-1185">Reference proteome</keyword>
<feature type="signal peptide" evidence="1">
    <location>
        <begin position="1"/>
        <end position="21"/>
    </location>
</feature>
<reference evidence="2" key="1">
    <citation type="journal article" date="2014" name="Int. J. Syst. Evol. Microbiol.">
        <title>Complete genome of a new Firmicutes species belonging to the dominant human colonic microbiota ('Ruminococcus bicirculans') reveals two chromosomes and a selective capacity to utilize plant glucans.</title>
        <authorList>
            <consortium name="NISC Comparative Sequencing Program"/>
            <person name="Wegmann U."/>
            <person name="Louis P."/>
            <person name="Goesmann A."/>
            <person name="Henrissat B."/>
            <person name="Duncan S.H."/>
            <person name="Flint H.J."/>
        </authorList>
    </citation>
    <scope>NUCLEOTIDE SEQUENCE</scope>
    <source>
        <strain evidence="2">NBRC 103408</strain>
    </source>
</reference>
<reference evidence="2" key="2">
    <citation type="submission" date="2023-01" db="EMBL/GenBank/DDBJ databases">
        <title>Draft genome sequence of Sneathiella chinensis strain NBRC 103408.</title>
        <authorList>
            <person name="Sun Q."/>
            <person name="Mori K."/>
        </authorList>
    </citation>
    <scope>NUCLEOTIDE SEQUENCE</scope>
    <source>
        <strain evidence="2">NBRC 103408</strain>
    </source>
</reference>
<proteinExistence type="predicted"/>
<feature type="chain" id="PRO_5047479833" description="Lipoprotein" evidence="1">
    <location>
        <begin position="22"/>
        <end position="230"/>
    </location>
</feature>
<dbReference type="EMBL" id="BSNF01000008">
    <property type="protein sequence ID" value="GLQ07692.1"/>
    <property type="molecule type" value="Genomic_DNA"/>
</dbReference>
<accession>A0ABQ5U8P2</accession>